<proteinExistence type="inferred from homology"/>
<comment type="caution">
    <text evidence="2">The sequence shown here is derived from an EMBL/GenBank/DDBJ whole genome shotgun (WGS) entry which is preliminary data.</text>
</comment>
<sequence length="139" mass="15747">MGCLPIMITLNSNNALLQRGCMDKYSSVGRDYNLMLQHELHFMQLTFSNFTINPKIFYIDIYGPLDNMIQAHETFGFEEVDSGCCGSGYVETAFLCNKMSHICSDPSKYVFWDSIHPTEKAYHTLFLAARPTVDALLNG</sequence>
<dbReference type="AlphaFoldDB" id="A0A834X917"/>
<dbReference type="PANTHER" id="PTHR45642">
    <property type="entry name" value="GDSL ESTERASE/LIPASE EXL3"/>
    <property type="match status" value="1"/>
</dbReference>
<gene>
    <name evidence="2" type="ORF">G2W53_002603</name>
</gene>
<protein>
    <submittedName>
        <fullName evidence="2">GDSL esterase/lipase</fullName>
    </submittedName>
</protein>
<dbReference type="InterPro" id="IPR036514">
    <property type="entry name" value="SGNH_hydro_sf"/>
</dbReference>
<dbReference type="InterPro" id="IPR001087">
    <property type="entry name" value="GDSL"/>
</dbReference>
<organism evidence="2 3">
    <name type="scientific">Senna tora</name>
    <dbReference type="NCBI Taxonomy" id="362788"/>
    <lineage>
        <taxon>Eukaryota</taxon>
        <taxon>Viridiplantae</taxon>
        <taxon>Streptophyta</taxon>
        <taxon>Embryophyta</taxon>
        <taxon>Tracheophyta</taxon>
        <taxon>Spermatophyta</taxon>
        <taxon>Magnoliopsida</taxon>
        <taxon>eudicotyledons</taxon>
        <taxon>Gunneridae</taxon>
        <taxon>Pentapetalae</taxon>
        <taxon>rosids</taxon>
        <taxon>fabids</taxon>
        <taxon>Fabales</taxon>
        <taxon>Fabaceae</taxon>
        <taxon>Caesalpinioideae</taxon>
        <taxon>Cassia clade</taxon>
        <taxon>Senna</taxon>
    </lineage>
</organism>
<evidence type="ECO:0000313" key="2">
    <source>
        <dbReference type="EMBL" id="KAF7840305.1"/>
    </source>
</evidence>
<keyword evidence="3" id="KW-1185">Reference proteome</keyword>
<dbReference type="Pfam" id="PF00657">
    <property type="entry name" value="Lipase_GDSL"/>
    <property type="match status" value="1"/>
</dbReference>
<dbReference type="EMBL" id="JAAIUW010000002">
    <property type="protein sequence ID" value="KAF7840305.1"/>
    <property type="molecule type" value="Genomic_DNA"/>
</dbReference>
<dbReference type="Gene3D" id="3.40.50.1110">
    <property type="entry name" value="SGNH hydrolase"/>
    <property type="match status" value="1"/>
</dbReference>
<dbReference type="GO" id="GO:0016788">
    <property type="term" value="F:hydrolase activity, acting on ester bonds"/>
    <property type="evidence" value="ECO:0007669"/>
    <property type="project" value="InterPro"/>
</dbReference>
<reference evidence="2" key="1">
    <citation type="submission" date="2020-09" db="EMBL/GenBank/DDBJ databases">
        <title>Genome-Enabled Discovery of Anthraquinone Biosynthesis in Senna tora.</title>
        <authorList>
            <person name="Kang S.-H."/>
            <person name="Pandey R.P."/>
            <person name="Lee C.-M."/>
            <person name="Sim J.-S."/>
            <person name="Jeong J.-T."/>
            <person name="Choi B.-S."/>
            <person name="Jung M."/>
            <person name="Ginzburg D."/>
            <person name="Zhao K."/>
            <person name="Won S.Y."/>
            <person name="Oh T.-J."/>
            <person name="Yu Y."/>
            <person name="Kim N.-H."/>
            <person name="Lee O.R."/>
            <person name="Lee T.-H."/>
            <person name="Bashyal P."/>
            <person name="Kim T.-S."/>
            <person name="Lee W.-H."/>
            <person name="Kawkins C."/>
            <person name="Kim C.-K."/>
            <person name="Kim J.S."/>
            <person name="Ahn B.O."/>
            <person name="Rhee S.Y."/>
            <person name="Sohng J.K."/>
        </authorList>
    </citation>
    <scope>NUCLEOTIDE SEQUENCE</scope>
    <source>
        <tissue evidence="2">Leaf</tissue>
    </source>
</reference>
<evidence type="ECO:0000256" key="1">
    <source>
        <dbReference type="ARBA" id="ARBA00008668"/>
    </source>
</evidence>
<name>A0A834X917_9FABA</name>
<comment type="similarity">
    <text evidence="1">Belongs to the 'GDSL' lipolytic enzyme family.</text>
</comment>
<dbReference type="OrthoDB" id="1600564at2759"/>
<dbReference type="InterPro" id="IPR050592">
    <property type="entry name" value="GDSL_lipolytic_enzyme"/>
</dbReference>
<dbReference type="PANTHER" id="PTHR45642:SF3">
    <property type="entry name" value="OS09G0540400 PROTEIN"/>
    <property type="match status" value="1"/>
</dbReference>
<evidence type="ECO:0000313" key="3">
    <source>
        <dbReference type="Proteomes" id="UP000634136"/>
    </source>
</evidence>
<accession>A0A834X917</accession>
<dbReference type="Proteomes" id="UP000634136">
    <property type="component" value="Unassembled WGS sequence"/>
</dbReference>